<organism evidence="2 3">
    <name type="scientific">Hohenbuehelia grisea</name>
    <dbReference type="NCBI Taxonomy" id="104357"/>
    <lineage>
        <taxon>Eukaryota</taxon>
        <taxon>Fungi</taxon>
        <taxon>Dikarya</taxon>
        <taxon>Basidiomycota</taxon>
        <taxon>Agaricomycotina</taxon>
        <taxon>Agaricomycetes</taxon>
        <taxon>Agaricomycetidae</taxon>
        <taxon>Agaricales</taxon>
        <taxon>Pleurotineae</taxon>
        <taxon>Pleurotaceae</taxon>
        <taxon>Hohenbuehelia</taxon>
    </lineage>
</organism>
<feature type="region of interest" description="Disordered" evidence="1">
    <location>
        <begin position="682"/>
        <end position="702"/>
    </location>
</feature>
<protein>
    <submittedName>
        <fullName evidence="2">Uncharacterized protein</fullName>
    </submittedName>
</protein>
<sequence>MTSLRAKSPPVNLKERIAALEQRTNSSRSNPSPSNAHTPEGVRRSVSPAPLASTSSPSAAALRDKIARFEKKGGVPVPRGSFGLGAPPMAENGQQRRRGELYGNRIPTPLRSGAITPTLTGNTLLNGIPTQTTGRSVSPMPTGSSVGVSRAPTLNMGQYSEADVVEVGGFGDTNSPIRALSLAPSVSSPVHSGIVEGEEEEEEAAEGVVLREETSPHRAAFNTALTAARRRESILLSPTSERDFLTPSPSPSPSSPLPAAFPLVITPEGEGEEYSELDFEEPPAPNVEVQEDSNVIFPDIGKPSQSLDADVDVPESPNCEPATILLPDSPIVPEAPADDHHHPVIGVCDEQLVEDSVSPSFTVPNSPLEHAPSPSPILVAFPEVVDPIPTSPRDPGGETIEVADGRLDDSVKGPTPPEAAFAGDDPIAVDESKAIDKTQTEAHEDIETSAATEDDAQNILQTPSSPLPAEVSDDDITPTGEPFSLSVTLPSEQYPPQTPKREAPRKTSLALGIIATPGPLVGLAYDDTPRETPRPSPSGSPSPAYPSGVSFLSSARSSVRLPYLAGSPDSPRPHSMIELSTTELTTAQRVSPTTSHAVALYIPGSKSPRESETQEDDQKASLEVYSRHKASRSFSALSLNGSEYMEPDLDAAHTSMPSTFSATVHRKVKEHTPSALPLRPRAATETPHKRVRDSYGKEPWSPNTASELTKLVAESALLEQLLLGGEIPAEVKKPLRPQTPPTQEVPDPIPKAEDRTLALPQASLSPEHRRPMHMFRGALSRSKSEHRPRKPSSSDSPPKESRHLRVQSTFPRSVAPFLPQLKVADETAESTDADADADEVPPTPPPKSPSRYLHGGLNGLRRLATAPPRRMPGAYPRDSGSMSSEPSSEDSVTVITPPEHTLDFVNVEHKHGTAPARHIQTQSVSEFGDLRSGIKPRSGTLGSMAQPQGLSSKKPKSFSRAASFAGKMWQRARTKSGASTMGYSGSGSDHSHHPMPTFSQDSLPQLDPIPIIDVPIDVDYHRLHGEQPQPHASSSKALPAAPFDRPMSWVSVSSSGSARTTDIFDAFPSVPEDPRAAPLAVNSRLPYVTGRISPAGTPRVPFPSTNLGNSFLPPPDSLDGLGGYNTDAAASNTTLGRKSPDRPELRGIAPPFVADPSRS</sequence>
<proteinExistence type="predicted"/>
<feature type="compositionally biased region" description="Basic and acidic residues" evidence="1">
    <location>
        <begin position="686"/>
        <end position="696"/>
    </location>
</feature>
<feature type="region of interest" description="Disordered" evidence="1">
    <location>
        <begin position="777"/>
        <end position="894"/>
    </location>
</feature>
<feature type="region of interest" description="Disordered" evidence="1">
    <location>
        <begin position="975"/>
        <end position="996"/>
    </location>
</feature>
<dbReference type="EMBL" id="JASNQZ010000015">
    <property type="protein sequence ID" value="KAL0946392.1"/>
    <property type="molecule type" value="Genomic_DNA"/>
</dbReference>
<evidence type="ECO:0000256" key="1">
    <source>
        <dbReference type="SAM" id="MobiDB-lite"/>
    </source>
</evidence>
<comment type="caution">
    <text evidence="2">The sequence shown here is derived from an EMBL/GenBank/DDBJ whole genome shotgun (WGS) entry which is preliminary data.</text>
</comment>
<evidence type="ECO:0000313" key="2">
    <source>
        <dbReference type="EMBL" id="KAL0946392.1"/>
    </source>
</evidence>
<feature type="compositionally biased region" description="Acidic residues" evidence="1">
    <location>
        <begin position="826"/>
        <end position="839"/>
    </location>
</feature>
<feature type="compositionally biased region" description="Low complexity" evidence="1">
    <location>
        <begin position="878"/>
        <end position="891"/>
    </location>
</feature>
<feature type="region of interest" description="Disordered" evidence="1">
    <location>
        <begin position="931"/>
        <end position="958"/>
    </location>
</feature>
<dbReference type="Proteomes" id="UP001556367">
    <property type="component" value="Unassembled WGS sequence"/>
</dbReference>
<feature type="compositionally biased region" description="Low complexity" evidence="1">
    <location>
        <begin position="115"/>
        <end position="130"/>
    </location>
</feature>
<gene>
    <name evidence="2" type="ORF">HGRIS_012621</name>
</gene>
<accession>A0ABR3ISX1</accession>
<feature type="region of interest" description="Disordered" evidence="1">
    <location>
        <begin position="1104"/>
        <end position="1159"/>
    </location>
</feature>
<feature type="compositionally biased region" description="Basic and acidic residues" evidence="1">
    <location>
        <begin position="430"/>
        <end position="446"/>
    </location>
</feature>
<feature type="region of interest" description="Disordered" evidence="1">
    <location>
        <begin position="235"/>
        <end position="262"/>
    </location>
</feature>
<feature type="compositionally biased region" description="Polar residues" evidence="1">
    <location>
        <begin position="485"/>
        <end position="495"/>
    </location>
</feature>
<keyword evidence="3" id="KW-1185">Reference proteome</keyword>
<feature type="compositionally biased region" description="Basic and acidic residues" evidence="1">
    <location>
        <begin position="62"/>
        <end position="73"/>
    </location>
</feature>
<feature type="region of interest" description="Disordered" evidence="1">
    <location>
        <begin position="18"/>
        <end position="147"/>
    </location>
</feature>
<feature type="compositionally biased region" description="Polar residues" evidence="1">
    <location>
        <begin position="131"/>
        <end position="147"/>
    </location>
</feature>
<feature type="compositionally biased region" description="Pro residues" evidence="1">
    <location>
        <begin position="534"/>
        <end position="544"/>
    </location>
</feature>
<feature type="compositionally biased region" description="Polar residues" evidence="1">
    <location>
        <begin position="940"/>
        <end position="951"/>
    </location>
</feature>
<feature type="compositionally biased region" description="Low complexity" evidence="1">
    <location>
        <begin position="25"/>
        <end position="35"/>
    </location>
</feature>
<feature type="compositionally biased region" description="Low complexity" evidence="1">
    <location>
        <begin position="47"/>
        <end position="61"/>
    </location>
</feature>
<reference evidence="3" key="1">
    <citation type="submission" date="2024-06" db="EMBL/GenBank/DDBJ databases">
        <title>Multi-omics analyses provide insights into the biosynthesis of the anticancer antibiotic pleurotin in Hohenbuehelia grisea.</title>
        <authorList>
            <person name="Weaver J.A."/>
            <person name="Alberti F."/>
        </authorList>
    </citation>
    <scope>NUCLEOTIDE SEQUENCE [LARGE SCALE GENOMIC DNA]</scope>
    <source>
        <strain evidence="3">T-177</strain>
    </source>
</reference>
<feature type="region of interest" description="Disordered" evidence="1">
    <location>
        <begin position="731"/>
        <end position="752"/>
    </location>
</feature>
<evidence type="ECO:0000313" key="3">
    <source>
        <dbReference type="Proteomes" id="UP001556367"/>
    </source>
</evidence>
<feature type="region of interest" description="Disordered" evidence="1">
    <location>
        <begin position="385"/>
        <end position="551"/>
    </location>
</feature>
<feature type="region of interest" description="Disordered" evidence="1">
    <location>
        <begin position="297"/>
        <end position="320"/>
    </location>
</feature>
<name>A0ABR3ISX1_9AGAR</name>